<dbReference type="NCBIfam" id="TIGR01643">
    <property type="entry name" value="YD_repeat_2x"/>
    <property type="match status" value="1"/>
</dbReference>
<dbReference type="SUPFAM" id="SSF69318">
    <property type="entry name" value="Integrin alpha N-terminal domain"/>
    <property type="match status" value="1"/>
</dbReference>
<comment type="subcellular location">
    <subcellularLocation>
        <location evidence="1">Secreted</location>
    </subcellularLocation>
</comment>
<evidence type="ECO:0000256" key="4">
    <source>
        <dbReference type="ARBA" id="ARBA00023026"/>
    </source>
</evidence>
<organism evidence="7 8">
    <name type="scientific">Flavivirga algicola</name>
    <dbReference type="NCBI Taxonomy" id="2729136"/>
    <lineage>
        <taxon>Bacteria</taxon>
        <taxon>Pseudomonadati</taxon>
        <taxon>Bacteroidota</taxon>
        <taxon>Flavobacteriia</taxon>
        <taxon>Flavobacteriales</taxon>
        <taxon>Flavobacteriaceae</taxon>
        <taxon>Flavivirga</taxon>
    </lineage>
</organism>
<dbReference type="InterPro" id="IPR050708">
    <property type="entry name" value="T6SS_VgrG/RHS"/>
</dbReference>
<dbReference type="InterPro" id="IPR022385">
    <property type="entry name" value="Rhs_assc_core"/>
</dbReference>
<dbReference type="NCBIfam" id="TIGR03696">
    <property type="entry name" value="Rhs_assc_core"/>
    <property type="match status" value="1"/>
</dbReference>
<dbReference type="Pfam" id="PF03534">
    <property type="entry name" value="SpvB"/>
    <property type="match status" value="1"/>
</dbReference>
<keyword evidence="2" id="KW-0964">Secreted</keyword>
<feature type="compositionally biased region" description="Low complexity" evidence="5">
    <location>
        <begin position="54"/>
        <end position="69"/>
    </location>
</feature>
<keyword evidence="6" id="KW-1133">Transmembrane helix</keyword>
<evidence type="ECO:0000313" key="8">
    <source>
        <dbReference type="Proteomes" id="UP000746690"/>
    </source>
</evidence>
<keyword evidence="4" id="KW-0843">Virulence</keyword>
<evidence type="ECO:0000256" key="3">
    <source>
        <dbReference type="ARBA" id="ARBA00022729"/>
    </source>
</evidence>
<keyword evidence="8" id="KW-1185">Reference proteome</keyword>
<evidence type="ECO:0000313" key="7">
    <source>
        <dbReference type="EMBL" id="NMH89894.1"/>
    </source>
</evidence>
<protein>
    <submittedName>
        <fullName evidence="7">Uncharacterized protein</fullName>
    </submittedName>
</protein>
<dbReference type="RefSeq" id="WP_169677297.1">
    <property type="nucleotide sequence ID" value="NZ_JABBHF010000017.1"/>
</dbReference>
<evidence type="ECO:0000256" key="6">
    <source>
        <dbReference type="SAM" id="Phobius"/>
    </source>
</evidence>
<dbReference type="PANTHER" id="PTHR32305">
    <property type="match status" value="1"/>
</dbReference>
<evidence type="ECO:0000256" key="5">
    <source>
        <dbReference type="SAM" id="MobiDB-lite"/>
    </source>
</evidence>
<proteinExistence type="predicted"/>
<dbReference type="EMBL" id="JABBHF010000017">
    <property type="protein sequence ID" value="NMH89894.1"/>
    <property type="molecule type" value="Genomic_DNA"/>
</dbReference>
<feature type="transmembrane region" description="Helical" evidence="6">
    <location>
        <begin position="1914"/>
        <end position="1935"/>
    </location>
</feature>
<dbReference type="Proteomes" id="UP000746690">
    <property type="component" value="Unassembled WGS sequence"/>
</dbReference>
<dbReference type="InterPro" id="IPR003284">
    <property type="entry name" value="Sal_SpvB"/>
</dbReference>
<dbReference type="PANTHER" id="PTHR32305:SF15">
    <property type="entry name" value="PROTEIN RHSA-RELATED"/>
    <property type="match status" value="1"/>
</dbReference>
<dbReference type="InterPro" id="IPR013517">
    <property type="entry name" value="FG-GAP"/>
</dbReference>
<dbReference type="Pfam" id="PF13517">
    <property type="entry name" value="FG-GAP_3"/>
    <property type="match status" value="1"/>
</dbReference>
<evidence type="ECO:0000256" key="1">
    <source>
        <dbReference type="ARBA" id="ARBA00004613"/>
    </source>
</evidence>
<name>A0ABX1S1Z6_9FLAO</name>
<evidence type="ECO:0000256" key="2">
    <source>
        <dbReference type="ARBA" id="ARBA00022525"/>
    </source>
</evidence>
<reference evidence="7 8" key="1">
    <citation type="submission" date="2020-04" db="EMBL/GenBank/DDBJ databases">
        <title>A Flavivirga sp. nov.</title>
        <authorList>
            <person name="Sun X."/>
        </authorList>
    </citation>
    <scope>NUCLEOTIDE SEQUENCE [LARGE SCALE GENOMIC DNA]</scope>
    <source>
        <strain evidence="7 8">Y03</strain>
    </source>
</reference>
<sequence>MQLKKYFLGFILTITSFLGFSQTPNNLLEDPSNTVKMDYEKIVIKKNDKAKLQTQLSKSTQSKSASQLTPRLPDPSIPCRIDPDTGECVEEVLPIPCIDCDGICDTTTGECIERVDPPGGGTASSATAGTTPGLFNVSLNGAANYAVPISLPPGIKDVAPNISLAFSSQSANGLAGWGWNIAGLSTITRIPSTLQHDGIIDAVDFDSYDRYALDGQRLLRKSGTYGAANSEYQTENYSNLKIRAYGTHPYGASYGPSYFIVFYPDGTRAYYNSIGSSRLEWVLHKRQDPQGNYVQYDYLQSNGLLRINTIKYGARASATSPNEIKFYYKTRTRPELSYINGNSFKRTNILDRIEVKGGGQLYRKYQLTHSTTSLGYQRITSIREYNRLNQSFPAISFSYDYSSSGVSRNGNSLTIYPGIDYRNDAMTAGEFDGDGKMDIITYNKDSRNKLNVFMDMFSNQNVSIGYSVNTEKFDGVFASTILSWNGKILQQQGVTTASETINSSNSTVRFRTFAMAAYGAVFQYDKNVNFPIGPAPFGTGASSCSQPEDRKIEKVYINGDFNGDGLTDVLAIPKKYYRKFYGMRRNCNFSSNSNVSQGNSEVYFINLKRTASTSALNIGSLANRIEDSKDKLYGVDFDGDGKTDLMHIRDGSVRVYSLNTSNNQLVQIAYLSNSYIDQDKPILLGDYNGDGKTDFTIPSSNNSSTWRFFLSRGNSVYYYSKNIGVTYTENYVHNGTRNVNGVSMSNPLYEYHYIAQDYNGDGKTDILKHEVISPYSSITQVSDRIQLYANKHNTSDSTPTFSLVTNSVRTNNGLSKFGIPIFLGANLSNNAHPEYAYIVANDVYTYEFNQDHKKDISLKRITNDGLVTDIFYERLNSRYGSDTYSFDYNENYPYVNVNIAPSLRVVKEAKNTGSGYTQRQLYQYTGAVSHAQGLGFLGFKVVKKSNWFGTDVGQLWNISKHDMQKRGAIKQQWVATYASDSPPSSFVTKSDYTYSTQTLSNKVFINIPTRIVKTDGLQSISSTENYTYDGYKNPLSISTTFSGGSKTVTYQYANNPSSTSQYYHIGRPTKKIETSVIGGNSFSVETQYTYSNNLLTQTRKKGAGTPWLTENFLYDAFGNNTRKTISGSGITSRIEYFKYDSSGRFMIENTDVLGLKTKYTFNTSTGTPLTKINPYNQTTRFAYDEWQRLLKETDYLGKETNYSYNRENVSGIGSCLTTSIDYPEGKDTKAFYNSFGWEVQNQILGLNNKWRTKRFEFDAIGRQIRESEPYFNGGNPTQWNQVYYDQYGRQISQSLYTGKTINISYSGLSSTVNDGTKSITTTKDALGNITKLQDIGGTINYQYYGNGVMKSANYGSHTVTTTIDGWGRKASLSDPSAGTYTYTYNILGEVTKETTPKGFTEYTYDNYGRISNKKISGDNTNTNINYTFNATSKLLEKISGTAQGRAYVYDYFYDSNKRLNKVKESNGGSAAFEKQMSYDSFGRVSSNTFISSRSGVSSTVKVKNIYDPAGIQKEIRDFNSNNLLWKLNNEDARGNILEVDLGNGITKARQYDQYGFLTNITDKDDSSGGAQALKMDYSFDASRGILNSRKNYAFNNWDESFTHDNLDRLTQISGATSHTKSYDGRGRITNNSFVGDYSYDNNSIYQLDNIDLNNQGDLYYQQHSLQQITYNAYKKPVEIYEKDKGRVTFEYGPMQNRTVALYGGTEVDKYSRQYRKIYSSIMPVEIIDDTENNAIKIITYIGGDAYSAPITHIKQSGREPIDGYHYLHRDYLGSILAITDANGIVKEQRQFGAWGATDKFIDSQGNTYFNHTSLVGRGFTGHEHFFEVSLIHMNGRMYDAQLGRFLSPDNYIQEPYNTQSFNRYSYVWNNPLVLNDPNGEFIITALIGAVVGVLTNGIINTINGEGFFVGAGKAALFGAIGGAASFGIGELAGAISSSLTSSGVTAATASIITTGFQITAHAILGGTMSAVQGGKFGAGALSGAFGSALGGATNKWLSKASNFLRAVGTTFSGAMSGGFGSVIAGGNFWQGFRNGAISAGLNHVAHTISHKIEIEKIIKEYEANEKRMIDNTIKISALQNFTEMGQLRKLIEAYASTWADTAETSSVDTIWSEVEAAMLALGVGASAASGGYSDTIAGIVMTRYMAENFYLTAVNSSYKPLIVKYAPHYALNHSMMTYEQEQNYYRECNCGGGFGGGGAGGRW</sequence>
<dbReference type="Gene3D" id="2.180.10.10">
    <property type="entry name" value="RHS repeat-associated core"/>
    <property type="match status" value="2"/>
</dbReference>
<keyword evidence="6" id="KW-0472">Membrane</keyword>
<accession>A0ABX1S1Z6</accession>
<feature type="transmembrane region" description="Helical" evidence="6">
    <location>
        <begin position="1881"/>
        <end position="1902"/>
    </location>
</feature>
<keyword evidence="3" id="KW-0732">Signal</keyword>
<feature type="region of interest" description="Disordered" evidence="5">
    <location>
        <begin position="54"/>
        <end position="76"/>
    </location>
</feature>
<dbReference type="InterPro" id="IPR006530">
    <property type="entry name" value="YD"/>
</dbReference>
<gene>
    <name evidence="7" type="ORF">HHX25_20515</name>
</gene>
<dbReference type="Gene3D" id="2.40.128.340">
    <property type="match status" value="1"/>
</dbReference>
<keyword evidence="6" id="KW-0812">Transmembrane</keyword>
<comment type="caution">
    <text evidence="7">The sequence shown here is derived from an EMBL/GenBank/DDBJ whole genome shotgun (WGS) entry which is preliminary data.</text>
</comment>
<dbReference type="InterPro" id="IPR028994">
    <property type="entry name" value="Integrin_alpha_N"/>
</dbReference>